<sequence length="123" mass="13382">MIIVQATPSCSARGADTLLQDVLALYWQAERSILAIEAVPEPLVTATQYPAWESKFDALVAERDQAISQLADIRAMTPEGKQAKAQVLERCLLPRLRFPDPALDDPEIRLALSLARDVAGGVA</sequence>
<dbReference type="EMBL" id="CP021922">
    <property type="protein sequence ID" value="ASC06063.1"/>
    <property type="molecule type" value="Genomic_DNA"/>
</dbReference>
<evidence type="ECO:0000313" key="1">
    <source>
        <dbReference type="EMBL" id="ASC06063.1"/>
    </source>
</evidence>
<protein>
    <submittedName>
        <fullName evidence="1">Uncharacterized protein</fullName>
    </submittedName>
</protein>
<dbReference type="Proteomes" id="UP000196816">
    <property type="component" value="Chromosome"/>
</dbReference>
<gene>
    <name evidence="1" type="ORF">S101468_01826</name>
</gene>
<name>A0AAC9SRP2_ACEPA</name>
<reference evidence="1 2" key="1">
    <citation type="submission" date="2017-06" db="EMBL/GenBank/DDBJ databases">
        <title>Genome sequence of Acetobacter pasteurianus subsp. pasteurianus strain SRCM101468.</title>
        <authorList>
            <person name="Cho S.H."/>
        </authorList>
    </citation>
    <scope>NUCLEOTIDE SEQUENCE [LARGE SCALE GENOMIC DNA]</scope>
    <source>
        <strain evidence="1 2">SRCM101468</strain>
    </source>
</reference>
<accession>A0AAC9SRP2</accession>
<evidence type="ECO:0000313" key="2">
    <source>
        <dbReference type="Proteomes" id="UP000196816"/>
    </source>
</evidence>
<dbReference type="RefSeq" id="WP_014457424.1">
    <property type="nucleotide sequence ID" value="NZ_CP021922.1"/>
</dbReference>
<dbReference type="AlphaFoldDB" id="A0AAC9SRP2"/>
<organism evidence="1 2">
    <name type="scientific">Acetobacter pasteurianus subsp. pasteurianus</name>
    <dbReference type="NCBI Taxonomy" id="481145"/>
    <lineage>
        <taxon>Bacteria</taxon>
        <taxon>Pseudomonadati</taxon>
        <taxon>Pseudomonadota</taxon>
        <taxon>Alphaproteobacteria</taxon>
        <taxon>Acetobacterales</taxon>
        <taxon>Acetobacteraceae</taxon>
        <taxon>Acetobacter</taxon>
    </lineage>
</organism>
<proteinExistence type="predicted"/>